<gene>
    <name evidence="2" type="ORF">E2C01_079472</name>
</gene>
<evidence type="ECO:0000313" key="2">
    <source>
        <dbReference type="EMBL" id="MPC84724.1"/>
    </source>
</evidence>
<name>A0A5B7IWZ2_PORTR</name>
<evidence type="ECO:0000256" key="1">
    <source>
        <dbReference type="SAM" id="MobiDB-lite"/>
    </source>
</evidence>
<evidence type="ECO:0000313" key="3">
    <source>
        <dbReference type="Proteomes" id="UP000324222"/>
    </source>
</evidence>
<dbReference type="EMBL" id="VSRR010066237">
    <property type="protein sequence ID" value="MPC84724.1"/>
    <property type="molecule type" value="Genomic_DNA"/>
</dbReference>
<dbReference type="Proteomes" id="UP000324222">
    <property type="component" value="Unassembled WGS sequence"/>
</dbReference>
<feature type="compositionally biased region" description="Polar residues" evidence="1">
    <location>
        <begin position="8"/>
        <end position="20"/>
    </location>
</feature>
<organism evidence="2 3">
    <name type="scientific">Portunus trituberculatus</name>
    <name type="common">Swimming crab</name>
    <name type="synonym">Neptunus trituberculatus</name>
    <dbReference type="NCBI Taxonomy" id="210409"/>
    <lineage>
        <taxon>Eukaryota</taxon>
        <taxon>Metazoa</taxon>
        <taxon>Ecdysozoa</taxon>
        <taxon>Arthropoda</taxon>
        <taxon>Crustacea</taxon>
        <taxon>Multicrustacea</taxon>
        <taxon>Malacostraca</taxon>
        <taxon>Eumalacostraca</taxon>
        <taxon>Eucarida</taxon>
        <taxon>Decapoda</taxon>
        <taxon>Pleocyemata</taxon>
        <taxon>Brachyura</taxon>
        <taxon>Eubrachyura</taxon>
        <taxon>Portunoidea</taxon>
        <taxon>Portunidae</taxon>
        <taxon>Portuninae</taxon>
        <taxon>Portunus</taxon>
    </lineage>
</organism>
<accession>A0A5B7IWZ2</accession>
<comment type="caution">
    <text evidence="2">The sequence shown here is derived from an EMBL/GenBank/DDBJ whole genome shotgun (WGS) entry which is preliminary data.</text>
</comment>
<protein>
    <submittedName>
        <fullName evidence="2">Uncharacterized protein</fullName>
    </submittedName>
</protein>
<reference evidence="2 3" key="1">
    <citation type="submission" date="2019-05" db="EMBL/GenBank/DDBJ databases">
        <title>Another draft genome of Portunus trituberculatus and its Hox gene families provides insights of decapod evolution.</title>
        <authorList>
            <person name="Jeong J.-H."/>
            <person name="Song I."/>
            <person name="Kim S."/>
            <person name="Choi T."/>
            <person name="Kim D."/>
            <person name="Ryu S."/>
            <person name="Kim W."/>
        </authorList>
    </citation>
    <scope>NUCLEOTIDE SEQUENCE [LARGE SCALE GENOMIC DNA]</scope>
    <source>
        <tissue evidence="2">Muscle</tissue>
    </source>
</reference>
<feature type="region of interest" description="Disordered" evidence="1">
    <location>
        <begin position="1"/>
        <end position="29"/>
    </location>
</feature>
<proteinExistence type="predicted"/>
<keyword evidence="3" id="KW-1185">Reference proteome</keyword>
<dbReference type="AlphaFoldDB" id="A0A5B7IWZ2"/>
<sequence>MCPRASTAPCTTGTAPSLSAVTAPAWRPP</sequence>